<sequence length="163" mass="17700">MPITKEKKKEILGKLKTVVGAKSIALVNFHGLTVANVTEFRRGLKASGVSYFVAKKSLTKKALTEAGIAGTMPELAGELGIAYSEDLLAPARETFTFQKKFDNKVSLQGGVFEGKFMTMDEMKALALIPSMQTLRAQFVNLINSPIQGFVMVLDAIAKTKITN</sequence>
<evidence type="ECO:0000313" key="7">
    <source>
        <dbReference type="Proteomes" id="UP000034175"/>
    </source>
</evidence>
<name>A0A0G1P227_9BACT</name>
<dbReference type="InterPro" id="IPR043141">
    <property type="entry name" value="Ribosomal_uL10-like_sf"/>
</dbReference>
<comment type="subunit">
    <text evidence="5">Part of the ribosomal stalk of the 50S ribosomal subunit. The N-terminus interacts with L11 and the large rRNA to form the base of the stalk. The C-terminus forms an elongated spine to which L12 dimers bind in a sequential fashion forming a multimeric L10(L12)X complex.</text>
</comment>
<dbReference type="GO" id="GO:0005840">
    <property type="term" value="C:ribosome"/>
    <property type="evidence" value="ECO:0007669"/>
    <property type="project" value="UniProtKB-KW"/>
</dbReference>
<evidence type="ECO:0000256" key="5">
    <source>
        <dbReference type="HAMAP-Rule" id="MF_00362"/>
    </source>
</evidence>
<comment type="caution">
    <text evidence="6">The sequence shown here is derived from an EMBL/GenBank/DDBJ whole genome shotgun (WGS) entry which is preliminary data.</text>
</comment>
<dbReference type="NCBIfam" id="NF000955">
    <property type="entry name" value="PRK00099.1-1"/>
    <property type="match status" value="1"/>
</dbReference>
<evidence type="ECO:0000256" key="4">
    <source>
        <dbReference type="ARBA" id="ARBA00035202"/>
    </source>
</evidence>
<dbReference type="GO" id="GO:1990904">
    <property type="term" value="C:ribonucleoprotein complex"/>
    <property type="evidence" value="ECO:0007669"/>
    <property type="project" value="UniProtKB-KW"/>
</dbReference>
<evidence type="ECO:0000256" key="2">
    <source>
        <dbReference type="ARBA" id="ARBA00022980"/>
    </source>
</evidence>
<dbReference type="InterPro" id="IPR001790">
    <property type="entry name" value="Ribosomal_uL10"/>
</dbReference>
<dbReference type="GO" id="GO:0070180">
    <property type="term" value="F:large ribosomal subunit rRNA binding"/>
    <property type="evidence" value="ECO:0007669"/>
    <property type="project" value="UniProtKB-UniRule"/>
</dbReference>
<evidence type="ECO:0000256" key="1">
    <source>
        <dbReference type="ARBA" id="ARBA00008889"/>
    </source>
</evidence>
<dbReference type="Pfam" id="PF00466">
    <property type="entry name" value="Ribosomal_L10"/>
    <property type="match status" value="1"/>
</dbReference>
<dbReference type="InterPro" id="IPR047865">
    <property type="entry name" value="Ribosomal_uL10_bac_type"/>
</dbReference>
<comment type="similarity">
    <text evidence="1 5">Belongs to the universal ribosomal protein uL10 family.</text>
</comment>
<keyword evidence="2 5" id="KW-0689">Ribosomal protein</keyword>
<dbReference type="PANTHER" id="PTHR11560">
    <property type="entry name" value="39S RIBOSOMAL PROTEIN L10, MITOCHONDRIAL"/>
    <property type="match status" value="1"/>
</dbReference>
<dbReference type="EMBL" id="LCMA01000005">
    <property type="protein sequence ID" value="KKU26964.1"/>
    <property type="molecule type" value="Genomic_DNA"/>
</dbReference>
<accession>A0A0G1P227</accession>
<dbReference type="Gene3D" id="3.30.70.1730">
    <property type="match status" value="1"/>
</dbReference>
<dbReference type="Gene3D" id="6.10.250.290">
    <property type="match status" value="1"/>
</dbReference>
<protein>
    <recommendedName>
        <fullName evidence="4 5">Large ribosomal subunit protein uL10</fullName>
    </recommendedName>
</protein>
<evidence type="ECO:0000313" key="6">
    <source>
        <dbReference type="EMBL" id="KKU26964.1"/>
    </source>
</evidence>
<gene>
    <name evidence="5" type="primary">rplJ</name>
    <name evidence="6" type="ORF">UX39_C0005G0002</name>
</gene>
<reference evidence="6 7" key="1">
    <citation type="journal article" date="2015" name="Nature">
        <title>rRNA introns, odd ribosomes, and small enigmatic genomes across a large radiation of phyla.</title>
        <authorList>
            <person name="Brown C.T."/>
            <person name="Hug L.A."/>
            <person name="Thomas B.C."/>
            <person name="Sharon I."/>
            <person name="Castelle C.J."/>
            <person name="Singh A."/>
            <person name="Wilkins M.J."/>
            <person name="Williams K.H."/>
            <person name="Banfield J.F."/>
        </authorList>
    </citation>
    <scope>NUCLEOTIDE SEQUENCE [LARGE SCALE GENOMIC DNA]</scope>
</reference>
<dbReference type="CDD" id="cd05797">
    <property type="entry name" value="Ribosomal_L10"/>
    <property type="match status" value="1"/>
</dbReference>
<dbReference type="InterPro" id="IPR022973">
    <property type="entry name" value="Ribosomal_uL10_bac"/>
</dbReference>
<dbReference type="SUPFAM" id="SSF160369">
    <property type="entry name" value="Ribosomal protein L10-like"/>
    <property type="match status" value="1"/>
</dbReference>
<keyword evidence="5" id="KW-0694">RNA-binding</keyword>
<evidence type="ECO:0000256" key="3">
    <source>
        <dbReference type="ARBA" id="ARBA00023274"/>
    </source>
</evidence>
<organism evidence="6 7">
    <name type="scientific">Candidatus Magasanikbacteria bacterium GW2011_GWA2_46_17</name>
    <dbReference type="NCBI Taxonomy" id="1619042"/>
    <lineage>
        <taxon>Bacteria</taxon>
        <taxon>Candidatus Magasanikiibacteriota</taxon>
    </lineage>
</organism>
<proteinExistence type="inferred from homology"/>
<dbReference type="GO" id="GO:0006412">
    <property type="term" value="P:translation"/>
    <property type="evidence" value="ECO:0007669"/>
    <property type="project" value="UniProtKB-UniRule"/>
</dbReference>
<dbReference type="AlphaFoldDB" id="A0A0G1P227"/>
<comment type="function">
    <text evidence="5">Forms part of the ribosomal stalk, playing a central role in the interaction of the ribosome with GTP-bound translation factors.</text>
</comment>
<dbReference type="HAMAP" id="MF_00362">
    <property type="entry name" value="Ribosomal_uL10"/>
    <property type="match status" value="1"/>
</dbReference>
<keyword evidence="5" id="KW-0699">rRNA-binding</keyword>
<dbReference type="Proteomes" id="UP000034175">
    <property type="component" value="Unassembled WGS sequence"/>
</dbReference>
<keyword evidence="3 5" id="KW-0687">Ribonucleoprotein</keyword>